<feature type="region of interest" description="Disordered" evidence="1">
    <location>
        <begin position="136"/>
        <end position="156"/>
    </location>
</feature>
<proteinExistence type="predicted"/>
<reference evidence="2" key="1">
    <citation type="journal article" date="2012" name="Nature">
        <title>The oyster genome reveals stress adaptation and complexity of shell formation.</title>
        <authorList>
            <person name="Zhang G."/>
            <person name="Fang X."/>
            <person name="Guo X."/>
            <person name="Li L."/>
            <person name="Luo R."/>
            <person name="Xu F."/>
            <person name="Yang P."/>
            <person name="Zhang L."/>
            <person name="Wang X."/>
            <person name="Qi H."/>
            <person name="Xiong Z."/>
            <person name="Que H."/>
            <person name="Xie Y."/>
            <person name="Holland P.W."/>
            <person name="Paps J."/>
            <person name="Zhu Y."/>
            <person name="Wu F."/>
            <person name="Chen Y."/>
            <person name="Wang J."/>
            <person name="Peng C."/>
            <person name="Meng J."/>
            <person name="Yang L."/>
            <person name="Liu J."/>
            <person name="Wen B."/>
            <person name="Zhang N."/>
            <person name="Huang Z."/>
            <person name="Zhu Q."/>
            <person name="Feng Y."/>
            <person name="Mount A."/>
            <person name="Hedgecock D."/>
            <person name="Xu Z."/>
            <person name="Liu Y."/>
            <person name="Domazet-Loso T."/>
            <person name="Du Y."/>
            <person name="Sun X."/>
            <person name="Zhang S."/>
            <person name="Liu B."/>
            <person name="Cheng P."/>
            <person name="Jiang X."/>
            <person name="Li J."/>
            <person name="Fan D."/>
            <person name="Wang W."/>
            <person name="Fu W."/>
            <person name="Wang T."/>
            <person name="Wang B."/>
            <person name="Zhang J."/>
            <person name="Peng Z."/>
            <person name="Li Y."/>
            <person name="Li N."/>
            <person name="Wang J."/>
            <person name="Chen M."/>
            <person name="He Y."/>
            <person name="Tan F."/>
            <person name="Song X."/>
            <person name="Zheng Q."/>
            <person name="Huang R."/>
            <person name="Yang H."/>
            <person name="Du X."/>
            <person name="Chen L."/>
            <person name="Yang M."/>
            <person name="Gaffney P.M."/>
            <person name="Wang S."/>
            <person name="Luo L."/>
            <person name="She Z."/>
            <person name="Ming Y."/>
            <person name="Huang W."/>
            <person name="Zhang S."/>
            <person name="Huang B."/>
            <person name="Zhang Y."/>
            <person name="Qu T."/>
            <person name="Ni P."/>
            <person name="Miao G."/>
            <person name="Wang J."/>
            <person name="Wang Q."/>
            <person name="Steinberg C.E."/>
            <person name="Wang H."/>
            <person name="Li N."/>
            <person name="Qian L."/>
            <person name="Zhang G."/>
            <person name="Li Y."/>
            <person name="Yang H."/>
            <person name="Liu X."/>
            <person name="Wang J."/>
            <person name="Yin Y."/>
            <person name="Wang J."/>
        </authorList>
    </citation>
    <scope>NUCLEOTIDE SEQUENCE [LARGE SCALE GENOMIC DNA]</scope>
    <source>
        <strain evidence="2">05x7-T-G4-1.051#20</strain>
    </source>
</reference>
<name>K1PPN9_MAGGI</name>
<feature type="compositionally biased region" description="Basic residues" evidence="1">
    <location>
        <begin position="147"/>
        <end position="156"/>
    </location>
</feature>
<dbReference type="HOGENOM" id="CLU_1688435_0_0_1"/>
<feature type="compositionally biased region" description="Polar residues" evidence="1">
    <location>
        <begin position="137"/>
        <end position="146"/>
    </location>
</feature>
<organism evidence="2">
    <name type="scientific">Magallana gigas</name>
    <name type="common">Pacific oyster</name>
    <name type="synonym">Crassostrea gigas</name>
    <dbReference type="NCBI Taxonomy" id="29159"/>
    <lineage>
        <taxon>Eukaryota</taxon>
        <taxon>Metazoa</taxon>
        <taxon>Spiralia</taxon>
        <taxon>Lophotrochozoa</taxon>
        <taxon>Mollusca</taxon>
        <taxon>Bivalvia</taxon>
        <taxon>Autobranchia</taxon>
        <taxon>Pteriomorphia</taxon>
        <taxon>Ostreida</taxon>
        <taxon>Ostreoidea</taxon>
        <taxon>Ostreidae</taxon>
        <taxon>Magallana</taxon>
    </lineage>
</organism>
<gene>
    <name evidence="2" type="ORF">CGI_10027137</name>
</gene>
<evidence type="ECO:0000256" key="1">
    <source>
        <dbReference type="SAM" id="MobiDB-lite"/>
    </source>
</evidence>
<evidence type="ECO:0000313" key="2">
    <source>
        <dbReference type="EMBL" id="EKC26152.1"/>
    </source>
</evidence>
<dbReference type="EMBL" id="JH823231">
    <property type="protein sequence ID" value="EKC26152.1"/>
    <property type="molecule type" value="Genomic_DNA"/>
</dbReference>
<accession>K1PPN9</accession>
<dbReference type="AlphaFoldDB" id="K1PPN9"/>
<sequence>MQPFREILLPGKHAPRADTPCRMSTLKLVTLGLLVAAVVSDKRQGVFGPCQGWGAGCTSYFSYRPQPQPPTRKITRNVHKAPAYMFTSGSSWKPIGKRGKDAKDTKKRTSWFTDIPYLRNPFLSYPRLKNGAGGHLNSLNRVSSSQRQRHHNLVEV</sequence>
<protein>
    <submittedName>
        <fullName evidence="2">Uncharacterized protein</fullName>
    </submittedName>
</protein>
<dbReference type="InParanoid" id="K1PPN9"/>